<proteinExistence type="predicted"/>
<evidence type="ECO:0000313" key="5">
    <source>
        <dbReference type="RefSeq" id="XP_028136489.1"/>
    </source>
</evidence>
<reference evidence="4 5" key="1">
    <citation type="submission" date="2025-04" db="UniProtKB">
        <authorList>
            <consortium name="RefSeq"/>
        </authorList>
    </citation>
    <scope>IDENTIFICATION</scope>
    <source>
        <tissue evidence="4 5">Whole insect</tissue>
    </source>
</reference>
<dbReference type="RefSeq" id="XP_028136488.1">
    <property type="nucleotide sequence ID" value="XM_028280687.1"/>
</dbReference>
<dbReference type="OrthoDB" id="295029at2759"/>
<dbReference type="EnsemblMetazoa" id="XM_028280687.2">
    <property type="protein sequence ID" value="XP_028136488.1"/>
    <property type="gene ID" value="LOC114331193"/>
</dbReference>
<name>A0A6P7FK28_DIAVI</name>
<feature type="signal peptide" evidence="1">
    <location>
        <begin position="1"/>
        <end position="22"/>
    </location>
</feature>
<evidence type="ECO:0000313" key="4">
    <source>
        <dbReference type="RefSeq" id="XP_028136488.1"/>
    </source>
</evidence>
<dbReference type="Proteomes" id="UP001652700">
    <property type="component" value="Unplaced"/>
</dbReference>
<sequence length="162" mass="18185">MKLNLVIFIGICIICGIRYSEAGCCPKPKPVEITDANIAAVGDCLKGLVNTYRNQDRIKKIIIERVTTIKEKFIVTVQTRGLFSGFQNIIRNFYNGAASIIHLLLPRNKDLFDVTANTMKRILKYCIRNNPSLLDVAQKIVLAGTSIARIACDTFIKQLLRK</sequence>
<dbReference type="AlphaFoldDB" id="A0A6P7FK28"/>
<evidence type="ECO:0000313" key="2">
    <source>
        <dbReference type="EnsemblMetazoa" id="XP_028136488.1"/>
    </source>
</evidence>
<reference evidence="2" key="2">
    <citation type="submission" date="2025-05" db="UniProtKB">
        <authorList>
            <consortium name="EnsemblMetazoa"/>
        </authorList>
    </citation>
    <scope>IDENTIFICATION</scope>
</reference>
<dbReference type="RefSeq" id="XP_028136489.1">
    <property type="nucleotide sequence ID" value="XM_028280688.1"/>
</dbReference>
<evidence type="ECO:0000313" key="3">
    <source>
        <dbReference type="Proteomes" id="UP001652700"/>
    </source>
</evidence>
<organism evidence="5">
    <name type="scientific">Diabrotica virgifera virgifera</name>
    <name type="common">western corn rootworm</name>
    <dbReference type="NCBI Taxonomy" id="50390"/>
    <lineage>
        <taxon>Eukaryota</taxon>
        <taxon>Metazoa</taxon>
        <taxon>Ecdysozoa</taxon>
        <taxon>Arthropoda</taxon>
        <taxon>Hexapoda</taxon>
        <taxon>Insecta</taxon>
        <taxon>Pterygota</taxon>
        <taxon>Neoptera</taxon>
        <taxon>Endopterygota</taxon>
        <taxon>Coleoptera</taxon>
        <taxon>Polyphaga</taxon>
        <taxon>Cucujiformia</taxon>
        <taxon>Chrysomeloidea</taxon>
        <taxon>Chrysomelidae</taxon>
        <taxon>Galerucinae</taxon>
        <taxon>Diabroticina</taxon>
        <taxon>Diabroticites</taxon>
        <taxon>Diabrotica</taxon>
    </lineage>
</organism>
<feature type="chain" id="PRO_5044650942" evidence="1">
    <location>
        <begin position="23"/>
        <end position="162"/>
    </location>
</feature>
<dbReference type="KEGG" id="dvv:114331193"/>
<protein>
    <submittedName>
        <fullName evidence="4 5">Uncharacterized protein LOC114331193</fullName>
    </submittedName>
</protein>
<keyword evidence="3" id="KW-1185">Reference proteome</keyword>
<dbReference type="GeneID" id="114331193"/>
<keyword evidence="1" id="KW-0732">Signal</keyword>
<accession>A0A6P7FK28</accession>
<evidence type="ECO:0000256" key="1">
    <source>
        <dbReference type="SAM" id="SignalP"/>
    </source>
</evidence>
<gene>
    <name evidence="4 5" type="primary">LOC114331193</name>
</gene>